<dbReference type="GeneID" id="31355619"/>
<dbReference type="GO" id="GO:0007189">
    <property type="term" value="P:adenylate cyclase-activating G protein-coupled receptor signaling pathway"/>
    <property type="evidence" value="ECO:0007669"/>
    <property type="project" value="TreeGrafter"/>
</dbReference>
<dbReference type="PANTHER" id="PTHR23112">
    <property type="entry name" value="G PROTEIN-COUPLED RECEPTOR 157-RELATED"/>
    <property type="match status" value="1"/>
</dbReference>
<feature type="transmembrane region" description="Helical" evidence="9">
    <location>
        <begin position="17"/>
        <end position="39"/>
    </location>
</feature>
<evidence type="ECO:0000256" key="2">
    <source>
        <dbReference type="ARBA" id="ARBA00008360"/>
    </source>
</evidence>
<feature type="transmembrane region" description="Helical" evidence="9">
    <location>
        <begin position="159"/>
        <end position="179"/>
    </location>
</feature>
<dbReference type="Pfam" id="PF05462">
    <property type="entry name" value="Dicty_CAR"/>
    <property type="match status" value="1"/>
</dbReference>
<dbReference type="PRINTS" id="PR02000">
    <property type="entry name" value="GCR1PLANT"/>
</dbReference>
<gene>
    <name evidence="11" type="ORF">PPL_00085</name>
</gene>
<sequence>MADQQFSDLEILQLDQISFVSVSFGCVGALFIIITYILFRDVRSFASTLIFYLSICDLMAALSYLPFGRGSKMACDIQAMGLLFFLTSSYFWTMCISISLFLVFFTNRYELGYLMKYFHYINWGIPLVLTLISLKFNIFGITGSWWKISQHANTIVSRMNVIVSFYIIAFAISQLPSIINSIQNFSSPNNPVFGLFAFQLMLQPLQVYGVNEGFVSRYIEFFEKYVCRCRKSREYKDTLLDIDRESLIITYDDDDEFDSLLNSNSSGSRRSSQSHQQLQNISEIDDFIIDDYNYNNDNI</sequence>
<evidence type="ECO:0000256" key="8">
    <source>
        <dbReference type="ARBA" id="ARBA00023224"/>
    </source>
</evidence>
<feature type="transmembrane region" description="Helical" evidence="9">
    <location>
        <begin position="117"/>
        <end position="138"/>
    </location>
</feature>
<keyword evidence="4 9" id="KW-1133">Transmembrane helix</keyword>
<keyword evidence="12" id="KW-1185">Reference proteome</keyword>
<dbReference type="InterPro" id="IPR017981">
    <property type="entry name" value="GPCR_2-like_7TM"/>
</dbReference>
<organism evidence="11 12">
    <name type="scientific">Heterostelium pallidum (strain ATCC 26659 / Pp 5 / PN500)</name>
    <name type="common">Cellular slime mold</name>
    <name type="synonym">Polysphondylium pallidum</name>
    <dbReference type="NCBI Taxonomy" id="670386"/>
    <lineage>
        <taxon>Eukaryota</taxon>
        <taxon>Amoebozoa</taxon>
        <taxon>Evosea</taxon>
        <taxon>Eumycetozoa</taxon>
        <taxon>Dictyostelia</taxon>
        <taxon>Acytosteliales</taxon>
        <taxon>Acytosteliaceae</taxon>
        <taxon>Heterostelium</taxon>
    </lineage>
</organism>
<accession>D3AVH4</accession>
<reference evidence="11 12" key="1">
    <citation type="journal article" date="2011" name="Genome Res.">
        <title>Phylogeny-wide analysis of social amoeba genomes highlights ancient origins for complex intercellular communication.</title>
        <authorList>
            <person name="Heidel A.J."/>
            <person name="Lawal H.M."/>
            <person name="Felder M."/>
            <person name="Schilde C."/>
            <person name="Helps N.R."/>
            <person name="Tunggal B."/>
            <person name="Rivero F."/>
            <person name="John U."/>
            <person name="Schleicher M."/>
            <person name="Eichinger L."/>
            <person name="Platzer M."/>
            <person name="Noegel A.A."/>
            <person name="Schaap P."/>
            <person name="Gloeckner G."/>
        </authorList>
    </citation>
    <scope>NUCLEOTIDE SEQUENCE [LARGE SCALE GENOMIC DNA]</scope>
    <source>
        <strain evidence="12">ATCC 26659 / Pp 5 / PN500</strain>
    </source>
</reference>
<name>D3AVH4_HETP5</name>
<comment type="similarity">
    <text evidence="2">Belongs to the G-protein coupled receptor 5 family.</text>
</comment>
<dbReference type="Gene3D" id="1.20.1070.10">
    <property type="entry name" value="Rhodopsin 7-helix transmembrane proteins"/>
    <property type="match status" value="1"/>
</dbReference>
<dbReference type="OMA" id="YISTNSH"/>
<dbReference type="PANTHER" id="PTHR23112:SF8">
    <property type="entry name" value="CYCLIC AMP RECEPTOR-LIKE PROTEIN A"/>
    <property type="match status" value="1"/>
</dbReference>
<evidence type="ECO:0000256" key="9">
    <source>
        <dbReference type="SAM" id="Phobius"/>
    </source>
</evidence>
<evidence type="ECO:0000313" key="12">
    <source>
        <dbReference type="Proteomes" id="UP000001396"/>
    </source>
</evidence>
<keyword evidence="5" id="KW-0297">G-protein coupled receptor</keyword>
<evidence type="ECO:0000256" key="7">
    <source>
        <dbReference type="ARBA" id="ARBA00023170"/>
    </source>
</evidence>
<dbReference type="InterPro" id="IPR022340">
    <property type="entry name" value="GPCR_GCR1_put"/>
</dbReference>
<dbReference type="AlphaFoldDB" id="D3AVH4"/>
<dbReference type="PRINTS" id="PR02001">
    <property type="entry name" value="GCR1CAMPR"/>
</dbReference>
<dbReference type="RefSeq" id="XP_020438402.1">
    <property type="nucleotide sequence ID" value="XM_020571128.1"/>
</dbReference>
<proteinExistence type="inferred from homology"/>
<evidence type="ECO:0000313" key="11">
    <source>
        <dbReference type="EMBL" id="EFA86297.1"/>
    </source>
</evidence>
<dbReference type="PROSITE" id="PS50261">
    <property type="entry name" value="G_PROTEIN_RECEP_F2_4"/>
    <property type="match status" value="1"/>
</dbReference>
<dbReference type="GO" id="GO:0007166">
    <property type="term" value="P:cell surface receptor signaling pathway"/>
    <property type="evidence" value="ECO:0007669"/>
    <property type="project" value="InterPro"/>
</dbReference>
<comment type="caution">
    <text evidence="11">The sequence shown here is derived from an EMBL/GenBank/DDBJ whole genome shotgun (WGS) entry which is preliminary data.</text>
</comment>
<keyword evidence="7 11" id="KW-0675">Receptor</keyword>
<dbReference type="GO" id="GO:0004930">
    <property type="term" value="F:G protein-coupled receptor activity"/>
    <property type="evidence" value="ECO:0007669"/>
    <property type="project" value="UniProtKB-KW"/>
</dbReference>
<keyword evidence="8" id="KW-0807">Transducer</keyword>
<dbReference type="Proteomes" id="UP000001396">
    <property type="component" value="Unassembled WGS sequence"/>
</dbReference>
<evidence type="ECO:0000259" key="10">
    <source>
        <dbReference type="PROSITE" id="PS50261"/>
    </source>
</evidence>
<dbReference type="EMBL" id="ADBJ01000002">
    <property type="protein sequence ID" value="EFA86297.1"/>
    <property type="molecule type" value="Genomic_DNA"/>
</dbReference>
<keyword evidence="6 9" id="KW-0472">Membrane</keyword>
<feature type="domain" description="G-protein coupled receptors family 2 profile 2" evidence="10">
    <location>
        <begin position="14"/>
        <end position="134"/>
    </location>
</feature>
<evidence type="ECO:0000256" key="3">
    <source>
        <dbReference type="ARBA" id="ARBA00022692"/>
    </source>
</evidence>
<dbReference type="InterPro" id="IPR022343">
    <property type="entry name" value="GCR1-cAMP_receptor"/>
</dbReference>
<feature type="transmembrane region" description="Helical" evidence="9">
    <location>
        <begin position="79"/>
        <end position="105"/>
    </location>
</feature>
<protein>
    <submittedName>
        <fullName evidence="11">cAMP receptor-like protein</fullName>
    </submittedName>
</protein>
<dbReference type="STRING" id="670386.D3AVH4"/>
<keyword evidence="3 9" id="KW-0812">Transmembrane</keyword>
<dbReference type="SUPFAM" id="SSF81321">
    <property type="entry name" value="Family A G protein-coupled receptor-like"/>
    <property type="match status" value="1"/>
</dbReference>
<evidence type="ECO:0000256" key="6">
    <source>
        <dbReference type="ARBA" id="ARBA00023136"/>
    </source>
</evidence>
<comment type="subcellular location">
    <subcellularLocation>
        <location evidence="1">Membrane</location>
        <topology evidence="1">Multi-pass membrane protein</topology>
    </subcellularLocation>
</comment>
<evidence type="ECO:0000256" key="4">
    <source>
        <dbReference type="ARBA" id="ARBA00022989"/>
    </source>
</evidence>
<feature type="transmembrane region" description="Helical" evidence="9">
    <location>
        <begin position="45"/>
        <end position="67"/>
    </location>
</feature>
<evidence type="ECO:0000256" key="1">
    <source>
        <dbReference type="ARBA" id="ARBA00004141"/>
    </source>
</evidence>
<dbReference type="GO" id="GO:0005886">
    <property type="term" value="C:plasma membrane"/>
    <property type="evidence" value="ECO:0007669"/>
    <property type="project" value="TreeGrafter"/>
</dbReference>
<evidence type="ECO:0000256" key="5">
    <source>
        <dbReference type="ARBA" id="ARBA00023040"/>
    </source>
</evidence>
<dbReference type="InParanoid" id="D3AVH4"/>